<evidence type="ECO:0000313" key="4">
    <source>
        <dbReference type="Proteomes" id="UP000735302"/>
    </source>
</evidence>
<dbReference type="CDD" id="cd06257">
    <property type="entry name" value="DnaJ"/>
    <property type="match status" value="1"/>
</dbReference>
<comment type="caution">
    <text evidence="3">The sequence shown here is derived from an EMBL/GenBank/DDBJ whole genome shotgun (WGS) entry which is preliminary data.</text>
</comment>
<dbReference type="PROSITE" id="PS50076">
    <property type="entry name" value="DNAJ_2"/>
    <property type="match status" value="1"/>
</dbReference>
<dbReference type="Gene3D" id="1.10.287.110">
    <property type="entry name" value="DnaJ domain"/>
    <property type="match status" value="1"/>
</dbReference>
<dbReference type="SUPFAM" id="SSF46565">
    <property type="entry name" value="Chaperone J-domain"/>
    <property type="match status" value="1"/>
</dbReference>
<organism evidence="3 4">
    <name type="scientific">Plakobranchus ocellatus</name>
    <dbReference type="NCBI Taxonomy" id="259542"/>
    <lineage>
        <taxon>Eukaryota</taxon>
        <taxon>Metazoa</taxon>
        <taxon>Spiralia</taxon>
        <taxon>Lophotrochozoa</taxon>
        <taxon>Mollusca</taxon>
        <taxon>Gastropoda</taxon>
        <taxon>Heterobranchia</taxon>
        <taxon>Euthyneura</taxon>
        <taxon>Panpulmonata</taxon>
        <taxon>Sacoglossa</taxon>
        <taxon>Placobranchoidea</taxon>
        <taxon>Plakobranchidae</taxon>
        <taxon>Plakobranchus</taxon>
    </lineage>
</organism>
<reference evidence="3 4" key="1">
    <citation type="journal article" date="2021" name="Elife">
        <title>Chloroplast acquisition without the gene transfer in kleptoplastic sea slugs, Plakobranchus ocellatus.</title>
        <authorList>
            <person name="Maeda T."/>
            <person name="Takahashi S."/>
            <person name="Yoshida T."/>
            <person name="Shimamura S."/>
            <person name="Takaki Y."/>
            <person name="Nagai Y."/>
            <person name="Toyoda A."/>
            <person name="Suzuki Y."/>
            <person name="Arimoto A."/>
            <person name="Ishii H."/>
            <person name="Satoh N."/>
            <person name="Nishiyama T."/>
            <person name="Hasebe M."/>
            <person name="Maruyama T."/>
            <person name="Minagawa J."/>
            <person name="Obokata J."/>
            <person name="Shigenobu S."/>
        </authorList>
    </citation>
    <scope>NUCLEOTIDE SEQUENCE [LARGE SCALE GENOMIC DNA]</scope>
</reference>
<dbReference type="PRINTS" id="PR00625">
    <property type="entry name" value="JDOMAIN"/>
</dbReference>
<dbReference type="Pfam" id="PF00226">
    <property type="entry name" value="DnaJ"/>
    <property type="match status" value="1"/>
</dbReference>
<keyword evidence="4" id="KW-1185">Reference proteome</keyword>
<dbReference type="PANTHER" id="PTHR44825:SF1">
    <property type="entry name" value="DNAJ HOMOLOG SUBFAMILY C MEMBER 4"/>
    <property type="match status" value="1"/>
</dbReference>
<feature type="domain" description="J" evidence="2">
    <location>
        <begin position="105"/>
        <end position="170"/>
    </location>
</feature>
<feature type="transmembrane region" description="Helical" evidence="1">
    <location>
        <begin position="230"/>
        <end position="250"/>
    </location>
</feature>
<evidence type="ECO:0000313" key="3">
    <source>
        <dbReference type="EMBL" id="GFN98438.1"/>
    </source>
</evidence>
<dbReference type="AlphaFoldDB" id="A0AAV3ZWZ7"/>
<gene>
    <name evidence="3" type="ORF">PoB_002494400</name>
</gene>
<evidence type="ECO:0000256" key="1">
    <source>
        <dbReference type="SAM" id="Phobius"/>
    </source>
</evidence>
<keyword evidence="1" id="KW-1133">Transmembrane helix</keyword>
<protein>
    <submittedName>
        <fullName evidence="3">Chaperone protein Dnaj</fullName>
    </submittedName>
</protein>
<dbReference type="SMART" id="SM00271">
    <property type="entry name" value="DnaJ"/>
    <property type="match status" value="1"/>
</dbReference>
<proteinExistence type="predicted"/>
<keyword evidence="1" id="KW-0812">Transmembrane</keyword>
<evidence type="ECO:0000259" key="2">
    <source>
        <dbReference type="PROSITE" id="PS50076"/>
    </source>
</evidence>
<sequence>MSKRVIVVARELRSFNRYRNCSTILKVNLRLHLHFAKFSSVPRLVNDWGHGLSFNPSRCTSYSTPQRTFSFLLANKMGKELVFNSSDFRSTTLKRVVSSHAKPKSHYEVLNVSKNASSEEIRQAFLSLSKAWHPDRNTNDPSRHQKFVQINEAYTTLSKPHSRRDYDLSLDAERYVSRQMSAASSSSHTYGYSPHSAPYYHYRDHVYDETYWSGEAHSVHGGKLHTLFNFYMLIACATLAAVSIIMHYMYRYIPNPKHNHLRKDLTPEEMEQHTFIMQSEQDGATAYYYAIPKDSGKFDIVVLKKAQCDDTGKPKMHEVTRSAK</sequence>
<keyword evidence="1" id="KW-0472">Membrane</keyword>
<dbReference type="EMBL" id="BLXT01002860">
    <property type="protein sequence ID" value="GFN98438.1"/>
    <property type="molecule type" value="Genomic_DNA"/>
</dbReference>
<dbReference type="InterPro" id="IPR036869">
    <property type="entry name" value="J_dom_sf"/>
</dbReference>
<dbReference type="InterPro" id="IPR052763">
    <property type="entry name" value="DnaJ_C4"/>
</dbReference>
<dbReference type="InterPro" id="IPR001623">
    <property type="entry name" value="DnaJ_domain"/>
</dbReference>
<dbReference type="Proteomes" id="UP000735302">
    <property type="component" value="Unassembled WGS sequence"/>
</dbReference>
<name>A0AAV3ZWZ7_9GAST</name>
<dbReference type="PANTHER" id="PTHR44825">
    <property type="match status" value="1"/>
</dbReference>
<accession>A0AAV3ZWZ7</accession>